<name>A0A323VEN5_9ACTN</name>
<dbReference type="CDD" id="cd05233">
    <property type="entry name" value="SDR_c"/>
    <property type="match status" value="1"/>
</dbReference>
<dbReference type="PANTHER" id="PTHR44196">
    <property type="entry name" value="DEHYDROGENASE/REDUCTASE SDR FAMILY MEMBER 7B"/>
    <property type="match status" value="1"/>
</dbReference>
<dbReference type="InterPro" id="IPR002347">
    <property type="entry name" value="SDR_fam"/>
</dbReference>
<accession>A0A323VEN5</accession>
<dbReference type="Proteomes" id="UP000247602">
    <property type="component" value="Unassembled WGS sequence"/>
</dbReference>
<reference evidence="3 4" key="1">
    <citation type="submission" date="2018-06" db="EMBL/GenBank/DDBJ databases">
        <title>Draft genome sequence of Modestobacter versicolor CP153-2.</title>
        <authorList>
            <person name="Gundlapally S.R."/>
        </authorList>
    </citation>
    <scope>NUCLEOTIDE SEQUENCE [LARGE SCALE GENOMIC DNA]</scope>
    <source>
        <strain evidence="3 4">CP153-2</strain>
    </source>
</reference>
<keyword evidence="2" id="KW-0560">Oxidoreductase</keyword>
<proteinExistence type="inferred from homology"/>
<dbReference type="PANTHER" id="PTHR44196:SF1">
    <property type="entry name" value="DEHYDROGENASE_REDUCTASE SDR FAMILY MEMBER 7B"/>
    <property type="match status" value="1"/>
</dbReference>
<comment type="caution">
    <text evidence="3">The sequence shown here is derived from an EMBL/GenBank/DDBJ whole genome shotgun (WGS) entry which is preliminary data.</text>
</comment>
<dbReference type="InterPro" id="IPR036291">
    <property type="entry name" value="NAD(P)-bd_dom_sf"/>
</dbReference>
<evidence type="ECO:0000256" key="1">
    <source>
        <dbReference type="ARBA" id="ARBA00006484"/>
    </source>
</evidence>
<dbReference type="PRINTS" id="PR00081">
    <property type="entry name" value="GDHRDH"/>
</dbReference>
<organism evidence="3 4">
    <name type="scientific">Modestobacter versicolor</name>
    <dbReference type="NCBI Taxonomy" id="429133"/>
    <lineage>
        <taxon>Bacteria</taxon>
        <taxon>Bacillati</taxon>
        <taxon>Actinomycetota</taxon>
        <taxon>Actinomycetes</taxon>
        <taxon>Geodermatophilales</taxon>
        <taxon>Geodermatophilaceae</taxon>
        <taxon>Modestobacter</taxon>
    </lineage>
</organism>
<evidence type="ECO:0000256" key="2">
    <source>
        <dbReference type="ARBA" id="ARBA00023002"/>
    </source>
</evidence>
<sequence>MRGAGYRGRMGQALVVGASSEIGAAVVRALTAAAHDCLGWGRDARRLPARSRVVDLREPAEVDAALAELPDRLSVVVYAAGLFDWAPADTGDPAVWDELLAVNLAAAMRVTRGVLPALLAAAPSSLVLLGSAAAHTAFAGNPAYVASKHGLAGFARSVFLDVRDRDVAVTLLSPGLVAAGAGLQAPGVEPARLLQPADVADAVRWVVGTPAHVCPVEVQLQSQRTA</sequence>
<evidence type="ECO:0000313" key="4">
    <source>
        <dbReference type="Proteomes" id="UP000247602"/>
    </source>
</evidence>
<gene>
    <name evidence="3" type="ORF">DMO24_03830</name>
</gene>
<dbReference type="GO" id="GO:0016491">
    <property type="term" value="F:oxidoreductase activity"/>
    <property type="evidence" value="ECO:0007669"/>
    <property type="project" value="UniProtKB-KW"/>
</dbReference>
<protein>
    <recommendedName>
        <fullName evidence="5">SDR family NAD(P)-dependent oxidoreductase</fullName>
    </recommendedName>
</protein>
<dbReference type="SUPFAM" id="SSF51735">
    <property type="entry name" value="NAD(P)-binding Rossmann-fold domains"/>
    <property type="match status" value="1"/>
</dbReference>
<comment type="similarity">
    <text evidence="1">Belongs to the short-chain dehydrogenases/reductases (SDR) family.</text>
</comment>
<dbReference type="GO" id="GO:0016020">
    <property type="term" value="C:membrane"/>
    <property type="evidence" value="ECO:0007669"/>
    <property type="project" value="TreeGrafter"/>
</dbReference>
<evidence type="ECO:0000313" key="3">
    <source>
        <dbReference type="EMBL" id="PZA22650.1"/>
    </source>
</evidence>
<dbReference type="EMBL" id="QKNV01000023">
    <property type="protein sequence ID" value="PZA22650.1"/>
    <property type="molecule type" value="Genomic_DNA"/>
</dbReference>
<dbReference type="AlphaFoldDB" id="A0A323VEN5"/>
<dbReference type="Gene3D" id="3.40.50.720">
    <property type="entry name" value="NAD(P)-binding Rossmann-like Domain"/>
    <property type="match status" value="1"/>
</dbReference>
<dbReference type="Pfam" id="PF00106">
    <property type="entry name" value="adh_short"/>
    <property type="match status" value="1"/>
</dbReference>
<evidence type="ECO:0008006" key="5">
    <source>
        <dbReference type="Google" id="ProtNLM"/>
    </source>
</evidence>
<keyword evidence="4" id="KW-1185">Reference proteome</keyword>